<dbReference type="AlphaFoldDB" id="A0A6N9Z4X0"/>
<dbReference type="InterPro" id="IPR000182">
    <property type="entry name" value="GNAT_dom"/>
</dbReference>
<dbReference type="CDD" id="cd04301">
    <property type="entry name" value="NAT_SF"/>
    <property type="match status" value="1"/>
</dbReference>
<dbReference type="Pfam" id="PF13302">
    <property type="entry name" value="Acetyltransf_3"/>
    <property type="match status" value="1"/>
</dbReference>
<dbReference type="PANTHER" id="PTHR39173:SF1">
    <property type="entry name" value="ACETYLTRANSFERASE"/>
    <property type="match status" value="1"/>
</dbReference>
<protein>
    <submittedName>
        <fullName evidence="2">GNAT family N-acetyltransferase</fullName>
    </submittedName>
</protein>
<evidence type="ECO:0000259" key="1">
    <source>
        <dbReference type="PROSITE" id="PS51186"/>
    </source>
</evidence>
<evidence type="ECO:0000313" key="3">
    <source>
        <dbReference type="Proteomes" id="UP000469194"/>
    </source>
</evidence>
<proteinExistence type="predicted"/>
<feature type="domain" description="N-acetyltransferase" evidence="1">
    <location>
        <begin position="4"/>
        <end position="172"/>
    </location>
</feature>
<sequence length="173" mass="19420">MQLIETWLADPERAFDLFAKFPAEETGFENPAAGMSRERFAAYVQGLRDEALGIGLPDGWVPATKYILVNDEGDYVGIFNLRHRLTDFLRNGPGHIGYGIAREYRGHGYATAGLKLTLAKARELGIKEAYLSVHKTNPASLAVQQHCGARIDHEDEREYYTRIDTSEGTMRDE</sequence>
<dbReference type="PROSITE" id="PS51186">
    <property type="entry name" value="GNAT"/>
    <property type="match status" value="1"/>
</dbReference>
<dbReference type="EMBL" id="WHZW01000007">
    <property type="protein sequence ID" value="NEG89195.1"/>
    <property type="molecule type" value="Genomic_DNA"/>
</dbReference>
<dbReference type="SUPFAM" id="SSF55729">
    <property type="entry name" value="Acyl-CoA N-acyltransferases (Nat)"/>
    <property type="match status" value="1"/>
</dbReference>
<dbReference type="InterPro" id="IPR016181">
    <property type="entry name" value="Acyl_CoA_acyltransferase"/>
</dbReference>
<dbReference type="RefSeq" id="WP_163230225.1">
    <property type="nucleotide sequence ID" value="NZ_WHZW01000007.1"/>
</dbReference>
<reference evidence="2 3" key="1">
    <citation type="submission" date="2019-10" db="EMBL/GenBank/DDBJ databases">
        <title>Bifidobacterium from non-human primates.</title>
        <authorList>
            <person name="Modesto M."/>
        </authorList>
    </citation>
    <scope>NUCLEOTIDE SEQUENCE [LARGE SCALE GENOMIC DNA]</scope>
    <source>
        <strain evidence="2 3">TRE17</strain>
    </source>
</reference>
<gene>
    <name evidence="2" type="ORF">GFD25_04095</name>
</gene>
<dbReference type="Gene3D" id="3.40.630.30">
    <property type="match status" value="1"/>
</dbReference>
<comment type="caution">
    <text evidence="2">The sequence shown here is derived from an EMBL/GenBank/DDBJ whole genome shotgun (WGS) entry which is preliminary data.</text>
</comment>
<dbReference type="Proteomes" id="UP000469194">
    <property type="component" value="Unassembled WGS sequence"/>
</dbReference>
<keyword evidence="2" id="KW-0808">Transferase</keyword>
<keyword evidence="3" id="KW-1185">Reference proteome</keyword>
<accession>A0A6N9Z4X0</accession>
<name>A0A6N9Z4X0_9BIFI</name>
<dbReference type="GO" id="GO:0016747">
    <property type="term" value="F:acyltransferase activity, transferring groups other than amino-acyl groups"/>
    <property type="evidence" value="ECO:0007669"/>
    <property type="project" value="InterPro"/>
</dbReference>
<dbReference type="PANTHER" id="PTHR39173">
    <property type="entry name" value="ACETYLTRANSFERASE"/>
    <property type="match status" value="1"/>
</dbReference>
<evidence type="ECO:0000313" key="2">
    <source>
        <dbReference type="EMBL" id="NEG89195.1"/>
    </source>
</evidence>
<organism evidence="2 3">
    <name type="scientific">Bifidobacterium aerophilum</name>
    <dbReference type="NCBI Taxonomy" id="1798155"/>
    <lineage>
        <taxon>Bacteria</taxon>
        <taxon>Bacillati</taxon>
        <taxon>Actinomycetota</taxon>
        <taxon>Actinomycetes</taxon>
        <taxon>Bifidobacteriales</taxon>
        <taxon>Bifidobacteriaceae</taxon>
        <taxon>Bifidobacterium</taxon>
    </lineage>
</organism>